<proteinExistence type="inferred from homology"/>
<dbReference type="Proteomes" id="UP000298061">
    <property type="component" value="Unassembled WGS sequence"/>
</dbReference>
<reference evidence="5 6" key="1">
    <citation type="submission" date="2019-02" db="EMBL/GenBank/DDBJ databases">
        <title>Genome sequencing of the rare red list fungi Hericium alpestre (H. flagellum).</title>
        <authorList>
            <person name="Buettner E."/>
            <person name="Kellner H."/>
        </authorList>
    </citation>
    <scope>NUCLEOTIDE SEQUENCE [LARGE SCALE GENOMIC DNA]</scope>
    <source>
        <strain evidence="5 6">DSM 108284</strain>
    </source>
</reference>
<sequence length="564" mass="62188">MYWEIGCWPWDVCAGIVVAQEAGGFVTGSKDAPHDGDVTEDILTGRKYLVIRAIADTKDETGFQAQQRIAKEFYDTVEDVNPDAAGFFVPFTALAMDVHGGHNLSTSLLDNNLSLHLSLRALNARTQELEAKLAAAEQRLVKAKARIQRSLDVIDISDDDDEPAASQTSTQRGNGQEPEVIDISEEPDIPSQTLMRGSNRVQSDVIDISEEPDVPSQTSTQRSNGEQSDIIDLSSDSEDESGVATCVSKQQSVQDKACTAPRAHGRKRAAANALESRCVAVRSRDNASCLGTGSQAAASCPGVVSTTSDEHPSKRARMDISSTGVQDAELKITLPSAFKRDDPYVLRVPLPPHVSGRIQTQSLPKIVVTKRFMREQLNTITQTKQLNWDTVRVLDYSFLDPCVDPLAPLTPGNAGAFFSFGSEVDEKTLPKRIHVFVGNLKSDKYQYRGDYEIADANPHKLPLAAWVRLRTTCKDKWIRRVLDGTNLLALRMKARIIHFQNHRHEATPAEIDAIMKSHIVPDSQAIREAFNWGLVSLNMWALVCVGFDPSLVKAIQEKQQSTRF</sequence>
<feature type="region of interest" description="Disordered" evidence="3">
    <location>
        <begin position="154"/>
        <end position="269"/>
    </location>
</feature>
<keyword evidence="2" id="KW-0175">Coiled coil</keyword>
<dbReference type="InterPro" id="IPR000760">
    <property type="entry name" value="Inositol_monophosphatase-like"/>
</dbReference>
<comment type="caution">
    <text evidence="5">The sequence shown here is derived from an EMBL/GenBank/DDBJ whole genome shotgun (WGS) entry which is preliminary data.</text>
</comment>
<protein>
    <recommendedName>
        <fullName evidence="4">DUF6697 domain-containing protein</fullName>
    </recommendedName>
</protein>
<evidence type="ECO:0000313" key="6">
    <source>
        <dbReference type="Proteomes" id="UP000298061"/>
    </source>
</evidence>
<feature type="compositionally biased region" description="Polar residues" evidence="3">
    <location>
        <begin position="190"/>
        <end position="202"/>
    </location>
</feature>
<evidence type="ECO:0000259" key="4">
    <source>
        <dbReference type="Pfam" id="PF20411"/>
    </source>
</evidence>
<keyword evidence="6" id="KW-1185">Reference proteome</keyword>
<dbReference type="Gene3D" id="3.40.190.80">
    <property type="match status" value="1"/>
</dbReference>
<dbReference type="Pfam" id="PF20411">
    <property type="entry name" value="DUF6697"/>
    <property type="match status" value="1"/>
</dbReference>
<feature type="compositionally biased region" description="Polar residues" evidence="3">
    <location>
        <begin position="215"/>
        <end position="227"/>
    </location>
</feature>
<evidence type="ECO:0000256" key="2">
    <source>
        <dbReference type="SAM" id="Coils"/>
    </source>
</evidence>
<name>A0A4Y9ZKH9_9AGAM</name>
<gene>
    <name evidence="5" type="ORF">EWM64_g9312</name>
</gene>
<feature type="region of interest" description="Disordered" evidence="3">
    <location>
        <begin position="290"/>
        <end position="322"/>
    </location>
</feature>
<comment type="similarity">
    <text evidence="1">Belongs to the inositol monophosphatase superfamily.</text>
</comment>
<evidence type="ECO:0000313" key="5">
    <source>
        <dbReference type="EMBL" id="TFY74700.1"/>
    </source>
</evidence>
<dbReference type="InterPro" id="IPR046520">
    <property type="entry name" value="DUF6697"/>
</dbReference>
<dbReference type="PROSITE" id="PS00630">
    <property type="entry name" value="IMP_2"/>
    <property type="match status" value="1"/>
</dbReference>
<organism evidence="5 6">
    <name type="scientific">Hericium alpestre</name>
    <dbReference type="NCBI Taxonomy" id="135208"/>
    <lineage>
        <taxon>Eukaryota</taxon>
        <taxon>Fungi</taxon>
        <taxon>Dikarya</taxon>
        <taxon>Basidiomycota</taxon>
        <taxon>Agaricomycotina</taxon>
        <taxon>Agaricomycetes</taxon>
        <taxon>Russulales</taxon>
        <taxon>Hericiaceae</taxon>
        <taxon>Hericium</taxon>
    </lineage>
</organism>
<dbReference type="Pfam" id="PF00459">
    <property type="entry name" value="Inositol_P"/>
    <property type="match status" value="1"/>
</dbReference>
<dbReference type="SUPFAM" id="SSF56655">
    <property type="entry name" value="Carbohydrate phosphatase"/>
    <property type="match status" value="1"/>
</dbReference>
<feature type="compositionally biased region" description="Basic and acidic residues" evidence="3">
    <location>
        <begin position="308"/>
        <end position="318"/>
    </location>
</feature>
<dbReference type="AlphaFoldDB" id="A0A4Y9ZKH9"/>
<dbReference type="OrthoDB" id="5769725at2759"/>
<evidence type="ECO:0000256" key="3">
    <source>
        <dbReference type="SAM" id="MobiDB-lite"/>
    </source>
</evidence>
<feature type="coiled-coil region" evidence="2">
    <location>
        <begin position="119"/>
        <end position="153"/>
    </location>
</feature>
<dbReference type="InterPro" id="IPR020550">
    <property type="entry name" value="Inositol_monophosphatase_CS"/>
</dbReference>
<accession>A0A4Y9ZKH9</accession>
<dbReference type="GO" id="GO:0046854">
    <property type="term" value="P:phosphatidylinositol phosphate biosynthetic process"/>
    <property type="evidence" value="ECO:0007669"/>
    <property type="project" value="InterPro"/>
</dbReference>
<dbReference type="STRING" id="135208.A0A4Y9ZKH9"/>
<evidence type="ECO:0000256" key="1">
    <source>
        <dbReference type="ARBA" id="ARBA00009759"/>
    </source>
</evidence>
<feature type="compositionally biased region" description="Acidic residues" evidence="3">
    <location>
        <begin position="179"/>
        <end position="188"/>
    </location>
</feature>
<dbReference type="EMBL" id="SFCI01001928">
    <property type="protein sequence ID" value="TFY74700.1"/>
    <property type="molecule type" value="Genomic_DNA"/>
</dbReference>
<feature type="compositionally biased region" description="Polar residues" evidence="3">
    <location>
        <begin position="165"/>
        <end position="174"/>
    </location>
</feature>
<feature type="domain" description="DUF6697" evidence="4">
    <location>
        <begin position="373"/>
        <end position="558"/>
    </location>
</feature>